<dbReference type="RefSeq" id="WP_345003833.1">
    <property type="nucleotide sequence ID" value="NZ_BAABCY010000007.1"/>
</dbReference>
<keyword evidence="1" id="KW-0472">Membrane</keyword>
<organism evidence="2 3">
    <name type="scientific">Snuella lapsa</name>
    <dbReference type="NCBI Taxonomy" id="870481"/>
    <lineage>
        <taxon>Bacteria</taxon>
        <taxon>Pseudomonadati</taxon>
        <taxon>Bacteroidota</taxon>
        <taxon>Flavobacteriia</taxon>
        <taxon>Flavobacteriales</taxon>
        <taxon>Flavobacteriaceae</taxon>
        <taxon>Snuella</taxon>
    </lineage>
</organism>
<keyword evidence="1" id="KW-1133">Transmembrane helix</keyword>
<gene>
    <name evidence="2" type="ORF">GCM10022395_01860</name>
</gene>
<dbReference type="Proteomes" id="UP001500954">
    <property type="component" value="Unassembled WGS sequence"/>
</dbReference>
<reference evidence="3" key="1">
    <citation type="journal article" date="2019" name="Int. J. Syst. Evol. Microbiol.">
        <title>The Global Catalogue of Microorganisms (GCM) 10K type strain sequencing project: providing services to taxonomists for standard genome sequencing and annotation.</title>
        <authorList>
            <consortium name="The Broad Institute Genomics Platform"/>
            <consortium name="The Broad Institute Genome Sequencing Center for Infectious Disease"/>
            <person name="Wu L."/>
            <person name="Ma J."/>
        </authorList>
    </citation>
    <scope>NUCLEOTIDE SEQUENCE [LARGE SCALE GENOMIC DNA]</scope>
    <source>
        <strain evidence="3">JCM 17111</strain>
    </source>
</reference>
<evidence type="ECO:0000313" key="2">
    <source>
        <dbReference type="EMBL" id="GAA3553948.1"/>
    </source>
</evidence>
<accession>A0ABP6WMW8</accession>
<evidence type="ECO:0008006" key="4">
    <source>
        <dbReference type="Google" id="ProtNLM"/>
    </source>
</evidence>
<dbReference type="EMBL" id="BAABCY010000007">
    <property type="protein sequence ID" value="GAA3553948.1"/>
    <property type="molecule type" value="Genomic_DNA"/>
</dbReference>
<proteinExistence type="predicted"/>
<name>A0ABP6WMW8_9FLAO</name>
<feature type="transmembrane region" description="Helical" evidence="1">
    <location>
        <begin position="12"/>
        <end position="33"/>
    </location>
</feature>
<keyword evidence="3" id="KW-1185">Reference proteome</keyword>
<comment type="caution">
    <text evidence="2">The sequence shown here is derived from an EMBL/GenBank/DDBJ whole genome shotgun (WGS) entry which is preliminary data.</text>
</comment>
<sequence length="110" mass="12743">MVVLKKIRASTLMETLVATVLLVVIFMIASMILNNLFSNTIKGNTREMDTYLNELEYLYINNKLALPYTTDYKLWSITVNSHLEQNKPMIVFEAVDQKTKQTLKKERIAI</sequence>
<evidence type="ECO:0000313" key="3">
    <source>
        <dbReference type="Proteomes" id="UP001500954"/>
    </source>
</evidence>
<evidence type="ECO:0000256" key="1">
    <source>
        <dbReference type="SAM" id="Phobius"/>
    </source>
</evidence>
<protein>
    <recommendedName>
        <fullName evidence="4">Type II secretion system protein</fullName>
    </recommendedName>
</protein>
<keyword evidence="1" id="KW-0812">Transmembrane</keyword>